<evidence type="ECO:0000256" key="1">
    <source>
        <dbReference type="PROSITE-ProRule" id="PRU00284"/>
    </source>
</evidence>
<dbReference type="InterPro" id="IPR004090">
    <property type="entry name" value="Chemotax_Me-accpt_rcpt"/>
</dbReference>
<dbReference type="CDD" id="cd00130">
    <property type="entry name" value="PAS"/>
    <property type="match status" value="5"/>
</dbReference>
<dbReference type="SUPFAM" id="SSF58104">
    <property type="entry name" value="Methyl-accepting chemotaxis protein (MCP) signaling domain"/>
    <property type="match status" value="1"/>
</dbReference>
<dbReference type="NCBIfam" id="TIGR00229">
    <property type="entry name" value="sensory_box"/>
    <property type="match status" value="5"/>
</dbReference>
<dbReference type="PROSITE" id="PS50113">
    <property type="entry name" value="PAC"/>
    <property type="match status" value="5"/>
</dbReference>
<feature type="domain" description="PAC" evidence="4">
    <location>
        <begin position="205"/>
        <end position="257"/>
    </location>
</feature>
<dbReference type="EMBL" id="JANIGO010000001">
    <property type="protein sequence ID" value="MCQ8894968.1"/>
    <property type="molecule type" value="Genomic_DNA"/>
</dbReference>
<feature type="domain" description="PAC" evidence="4">
    <location>
        <begin position="569"/>
        <end position="623"/>
    </location>
</feature>
<dbReference type="PROSITE" id="PS50112">
    <property type="entry name" value="PAS"/>
    <property type="match status" value="3"/>
</dbReference>
<dbReference type="PRINTS" id="PR00260">
    <property type="entry name" value="CHEMTRNSDUCR"/>
</dbReference>
<organism evidence="5 6">
    <name type="scientific">Limnobacter humi</name>
    <dbReference type="NCBI Taxonomy" id="1778671"/>
    <lineage>
        <taxon>Bacteria</taxon>
        <taxon>Pseudomonadati</taxon>
        <taxon>Pseudomonadota</taxon>
        <taxon>Betaproteobacteria</taxon>
        <taxon>Burkholderiales</taxon>
        <taxon>Burkholderiaceae</taxon>
        <taxon>Limnobacter</taxon>
    </lineage>
</organism>
<dbReference type="Pfam" id="PF00015">
    <property type="entry name" value="MCPsignal"/>
    <property type="match status" value="1"/>
</dbReference>
<dbReference type="InterPro" id="IPR035965">
    <property type="entry name" value="PAS-like_dom_sf"/>
</dbReference>
<accession>A0ABT1WDM7</accession>
<gene>
    <name evidence="5" type="ORF">NQT62_00760</name>
</gene>
<feature type="domain" description="PAS" evidence="3">
    <location>
        <begin position="146"/>
        <end position="186"/>
    </location>
</feature>
<dbReference type="Gene3D" id="1.10.287.950">
    <property type="entry name" value="Methyl-accepting chemotaxis protein"/>
    <property type="match status" value="1"/>
</dbReference>
<dbReference type="PANTHER" id="PTHR24422">
    <property type="entry name" value="CHEMOTAXIS PROTEIN METHYLTRANSFERASE"/>
    <property type="match status" value="1"/>
</dbReference>
<dbReference type="Proteomes" id="UP001204142">
    <property type="component" value="Unassembled WGS sequence"/>
</dbReference>
<evidence type="ECO:0000259" key="4">
    <source>
        <dbReference type="PROSITE" id="PS50113"/>
    </source>
</evidence>
<dbReference type="SUPFAM" id="SSF55785">
    <property type="entry name" value="PYP-like sensor domain (PAS domain)"/>
    <property type="match status" value="5"/>
</dbReference>
<keyword evidence="6" id="KW-1185">Reference proteome</keyword>
<dbReference type="Pfam" id="PF13426">
    <property type="entry name" value="PAS_9"/>
    <property type="match status" value="1"/>
</dbReference>
<evidence type="ECO:0000259" key="2">
    <source>
        <dbReference type="PROSITE" id="PS50111"/>
    </source>
</evidence>
<evidence type="ECO:0000313" key="6">
    <source>
        <dbReference type="Proteomes" id="UP001204142"/>
    </source>
</evidence>
<dbReference type="SMART" id="SM00283">
    <property type="entry name" value="MA"/>
    <property type="match status" value="1"/>
</dbReference>
<feature type="domain" description="PAC" evidence="4">
    <location>
        <begin position="327"/>
        <end position="379"/>
    </location>
</feature>
<dbReference type="SMART" id="SM00091">
    <property type="entry name" value="PAS"/>
    <property type="match status" value="5"/>
</dbReference>
<protein>
    <submittedName>
        <fullName evidence="5">PAS domain S-box protein</fullName>
    </submittedName>
</protein>
<feature type="domain" description="PAC" evidence="4">
    <location>
        <begin position="449"/>
        <end position="501"/>
    </location>
</feature>
<reference evidence="5 6" key="1">
    <citation type="submission" date="2022-07" db="EMBL/GenBank/DDBJ databases">
        <authorList>
            <person name="Xamxidin M."/>
            <person name="Wu M."/>
        </authorList>
    </citation>
    <scope>NUCLEOTIDE SEQUENCE [LARGE SCALE GENOMIC DNA]</scope>
    <source>
        <strain evidence="5 6">NBRC 111650</strain>
    </source>
</reference>
<dbReference type="Gene3D" id="3.30.450.20">
    <property type="entry name" value="PAS domain"/>
    <property type="match status" value="5"/>
</dbReference>
<dbReference type="Pfam" id="PF08447">
    <property type="entry name" value="PAS_3"/>
    <property type="match status" value="4"/>
</dbReference>
<dbReference type="InterPro" id="IPR000700">
    <property type="entry name" value="PAS-assoc_C"/>
</dbReference>
<name>A0ABT1WDM7_9BURK</name>
<dbReference type="InterPro" id="IPR013655">
    <property type="entry name" value="PAS_fold_3"/>
</dbReference>
<evidence type="ECO:0000259" key="3">
    <source>
        <dbReference type="PROSITE" id="PS50112"/>
    </source>
</evidence>
<sequence>MSEAENHASPQDSTNRALDSTQAIIEFDPKGYILSANQNFLDTMGYRAAEVLGQHHRMFCTPEYAESADYQHFWKDMANGQYKTGEFMRLNRQGEPVWLHATYTPIQGPDGQVTKVIKFASNITANKQEALENQSKVSAINRSQGVIEFDLQGNILSANPNFLELVGYTLKEVVGQHHSIFVEPADVNSAAYRAFWKSLGEGNYDSGEYLRVGKGGRRIWIQASYNPVMDLQGKPVKVVKFCSDITSRKLQSIKVQAKLDAMSKSNCVLELNSNREIVGSNPLMRTTLGYSDSDLHGKLDSFLMFDEDVSHEHYYAEWAKLRDGRSITGELRLKGAGNRQIWLTGTRSPIFGINGELLEVIYLMQDVTDGKNLQMDAQGKLGAIDRAQAVIEFDMTGKVLTANANFLNLMGYGLEEIQGRHHRMFVDPEYGASTQYQAFWESLGRGQFEQGEFKRVSKNGREIWIQATYNPVYDPRGNLVKVVKFASDITDSKLRNQEFEAKVAAINLGQAVIEFNLDGQVLTANRNFLNAMGYTLREIQGQHHSIFCSLEYTQSEQYRDFWLKLNEGQFISGRFHRVGKFNRDVWIQATYNPILDLNGNVTKIIKYAYDVTKEVQLEQSINQKTELMRKSIGHVVERIDQIAAESGKVVKSADGGLDSAQQGARDIKRSLAAIHAVQHGTQKVSEIVRSISDIANQTNLLAFNAAIEAARAGQHGVGFSVVAAEVRKLAESSGLAAREIATLIEENLAQVNDSSETQQSVAAHMDQIVSLLQSAGESLRDVIGKVSGQEFNAREVIQLIEALSVSTQRGRTA</sequence>
<dbReference type="RefSeq" id="WP_256762621.1">
    <property type="nucleotide sequence ID" value="NZ_JANIGO010000001.1"/>
</dbReference>
<evidence type="ECO:0000313" key="5">
    <source>
        <dbReference type="EMBL" id="MCQ8894968.1"/>
    </source>
</evidence>
<keyword evidence="1" id="KW-0807">Transducer</keyword>
<dbReference type="InterPro" id="IPR001610">
    <property type="entry name" value="PAC"/>
</dbReference>
<feature type="domain" description="PAC" evidence="4">
    <location>
        <begin position="83"/>
        <end position="135"/>
    </location>
</feature>
<dbReference type="InterPro" id="IPR050903">
    <property type="entry name" value="Bact_Chemotaxis_MeTrfase"/>
</dbReference>
<feature type="domain" description="PAS" evidence="3">
    <location>
        <begin position="390"/>
        <end position="429"/>
    </location>
</feature>
<dbReference type="InterPro" id="IPR004089">
    <property type="entry name" value="MCPsignal_dom"/>
</dbReference>
<dbReference type="PANTHER" id="PTHR24422:SF10">
    <property type="entry name" value="CHEMOTAXIS PROTEIN METHYLTRANSFERASE 2"/>
    <property type="match status" value="1"/>
</dbReference>
<feature type="domain" description="PAS" evidence="3">
    <location>
        <begin position="10"/>
        <end position="54"/>
    </location>
</feature>
<dbReference type="InterPro" id="IPR000014">
    <property type="entry name" value="PAS"/>
</dbReference>
<dbReference type="SMART" id="SM00086">
    <property type="entry name" value="PAC"/>
    <property type="match status" value="5"/>
</dbReference>
<proteinExistence type="predicted"/>
<comment type="caution">
    <text evidence="5">The sequence shown here is derived from an EMBL/GenBank/DDBJ whole genome shotgun (WGS) entry which is preliminary data.</text>
</comment>
<dbReference type="PROSITE" id="PS50111">
    <property type="entry name" value="CHEMOTAXIS_TRANSDUC_2"/>
    <property type="match status" value="1"/>
</dbReference>
<feature type="domain" description="Methyl-accepting transducer" evidence="2">
    <location>
        <begin position="631"/>
        <end position="813"/>
    </location>
</feature>